<evidence type="ECO:0000313" key="2">
    <source>
        <dbReference type="Proteomes" id="UP000031802"/>
    </source>
</evidence>
<dbReference type="EMBL" id="JJMU01000067">
    <property type="protein sequence ID" value="KGE12499.1"/>
    <property type="molecule type" value="Genomic_DNA"/>
</dbReference>
<gene>
    <name evidence="1" type="ORF">DI53_3764</name>
</gene>
<keyword evidence="2" id="KW-1185">Reference proteome</keyword>
<dbReference type="AlphaFoldDB" id="A0A0B8T526"/>
<evidence type="ECO:0000313" key="1">
    <source>
        <dbReference type="EMBL" id="KGE12499.1"/>
    </source>
</evidence>
<comment type="caution">
    <text evidence="1">The sequence shown here is derived from an EMBL/GenBank/DDBJ whole genome shotgun (WGS) entry which is preliminary data.</text>
</comment>
<dbReference type="STRING" id="1229276.DI53_3764"/>
<reference evidence="2" key="1">
    <citation type="submission" date="2014-04" db="EMBL/GenBank/DDBJ databases">
        <title>Whole-Genome optical mapping and complete genome sequence of Sphingobacterium deserti sp. nov., a new spaces isolated from desert in the west of China.</title>
        <authorList>
            <person name="Teng C."/>
            <person name="Zhou Z."/>
            <person name="Li X."/>
            <person name="Chen M."/>
            <person name="Lin M."/>
            <person name="Wang L."/>
            <person name="Su S."/>
            <person name="Zhang C."/>
            <person name="Zhang W."/>
        </authorList>
    </citation>
    <scope>NUCLEOTIDE SEQUENCE [LARGE SCALE GENOMIC DNA]</scope>
    <source>
        <strain evidence="2">ACCC05744</strain>
    </source>
</reference>
<name>A0A0B8T526_9SPHI</name>
<reference evidence="1 2" key="2">
    <citation type="journal article" date="2015" name="PLoS ONE">
        <title>Whole-Genome Optical Mapping and Finished Genome Sequence of Sphingobacterium deserti sp. nov., a New Species Isolated from the Western Desert of China.</title>
        <authorList>
            <person name="Teng C."/>
            <person name="Zhou Z."/>
            <person name="Molnar I."/>
            <person name="Li X."/>
            <person name="Tang R."/>
            <person name="Chen M."/>
            <person name="Wang L."/>
            <person name="Su S."/>
            <person name="Zhang W."/>
            <person name="Lin M."/>
        </authorList>
    </citation>
    <scope>NUCLEOTIDE SEQUENCE [LARGE SCALE GENOMIC DNA]</scope>
    <source>
        <strain evidence="2">ACCC05744</strain>
    </source>
</reference>
<dbReference type="Proteomes" id="UP000031802">
    <property type="component" value="Unassembled WGS sequence"/>
</dbReference>
<proteinExistence type="predicted"/>
<sequence length="64" mass="7318">MSALIYKKLSIVKATFAKDCHVELAGFQMDRLMDIRLLNSRISKVSASTIEMLNWDSSFLPILR</sequence>
<accession>A0A0B8T526</accession>
<organism evidence="1 2">
    <name type="scientific">Sphingobacterium deserti</name>
    <dbReference type="NCBI Taxonomy" id="1229276"/>
    <lineage>
        <taxon>Bacteria</taxon>
        <taxon>Pseudomonadati</taxon>
        <taxon>Bacteroidota</taxon>
        <taxon>Sphingobacteriia</taxon>
        <taxon>Sphingobacteriales</taxon>
        <taxon>Sphingobacteriaceae</taxon>
        <taxon>Sphingobacterium</taxon>
    </lineage>
</organism>
<protein>
    <submittedName>
        <fullName evidence="1">Uncharacterized protein</fullName>
    </submittedName>
</protein>